<evidence type="ECO:0000259" key="6">
    <source>
        <dbReference type="PROSITE" id="PS51192"/>
    </source>
</evidence>
<evidence type="ECO:0000313" key="8">
    <source>
        <dbReference type="EMBL" id="QHT05499.1"/>
    </source>
</evidence>
<keyword evidence="4" id="KW-0067">ATP-binding</keyword>
<dbReference type="InterPro" id="IPR011545">
    <property type="entry name" value="DEAD/DEAH_box_helicase_dom"/>
</dbReference>
<dbReference type="GO" id="GO:0004386">
    <property type="term" value="F:helicase activity"/>
    <property type="evidence" value="ECO:0007669"/>
    <property type="project" value="UniProtKB-KW"/>
</dbReference>
<evidence type="ECO:0000259" key="7">
    <source>
        <dbReference type="PROSITE" id="PS51194"/>
    </source>
</evidence>
<dbReference type="InterPro" id="IPR050699">
    <property type="entry name" value="RNA-DNA_Helicase"/>
</dbReference>
<dbReference type="SUPFAM" id="SSF52540">
    <property type="entry name" value="P-loop containing nucleoside triphosphate hydrolases"/>
    <property type="match status" value="1"/>
</dbReference>
<evidence type="ECO:0000256" key="1">
    <source>
        <dbReference type="ARBA" id="ARBA00022741"/>
    </source>
</evidence>
<dbReference type="Gene3D" id="3.40.50.300">
    <property type="entry name" value="P-loop containing nucleotide triphosphate hydrolases"/>
    <property type="match status" value="2"/>
</dbReference>
<dbReference type="AlphaFoldDB" id="A0A6C0CP55"/>
<evidence type="ECO:0008006" key="9">
    <source>
        <dbReference type="Google" id="ProtNLM"/>
    </source>
</evidence>
<dbReference type="PANTHER" id="PTHR12131:SF1">
    <property type="entry name" value="ATP-DEPENDENT RNA HELICASE SUPV3L1, MITOCHONDRIAL-RELATED"/>
    <property type="match status" value="1"/>
</dbReference>
<dbReference type="GO" id="GO:0005524">
    <property type="term" value="F:ATP binding"/>
    <property type="evidence" value="ECO:0007669"/>
    <property type="project" value="UniProtKB-KW"/>
</dbReference>
<dbReference type="PROSITE" id="PS51192">
    <property type="entry name" value="HELICASE_ATP_BIND_1"/>
    <property type="match status" value="1"/>
</dbReference>
<dbReference type="GO" id="GO:0003676">
    <property type="term" value="F:nucleic acid binding"/>
    <property type="evidence" value="ECO:0007669"/>
    <property type="project" value="InterPro"/>
</dbReference>
<evidence type="ECO:0000256" key="3">
    <source>
        <dbReference type="ARBA" id="ARBA00022806"/>
    </source>
</evidence>
<name>A0A6C0CP55_9ZZZZ</name>
<sequence>MVQLRDKPYSETSEYNPHFEKYPYPLSSFQKHAIEGIIQDNHVLVTAHTGSGKTLPAEFAIEHWVAKNKKVIYTSPIKALSNQKFYEFTNKFPHISFGLFTGDIKTNPEADVLIMTTEILMNRLFNHSSEETLNDNILQFQMDFENELAAVIFDEVHYINDLDRGQVWEKTILMLPDHVQMIMLSATMDKPVQFGEWIEKNHINKQVFVCPTNHRVVPLSHYGFMAMGEHEFKQIKDKSLQQKMRKYTNKPLRLKDSNGKFYPEAHKEILNMDDFIHKQRARINRKFVLNNLVKYLKENDMLPAICFVFSRKNVETCAKELNVALLEEDSKIPYNVDRESKQILRRLPNYEEYMRLPEFTNLIALLEKGIGIHHSGMIPILREIVELFISKKYIKVLFATESFAIGLDCPIKTTVFTGITKFDGDNHRFLHSHEYTQMAGRAGRRGIDTVGYVIHCNNLFRHQPSQNEYKLMMGGKPPSLFSKFKLDYSLVLSVLKSNNETTIQEISSFIEKSMFYDELQKEKENAEKEFKIEKEKFEKKKENSEFLKTPKDICMNYLEKESSLGKIQQKKQKQIQKDLEKMIEENPDLLENVKFWKEYDKNEKDLGEMKNRLLMLNNYINDQITRLCTLLEEEGFVIIEGDKISSTTNGIISSHVAEVHGPIWIKCMVEKWNYFENFSTKQLVGLFSCASDVKVSEEYKTNVVKTDDVFLKDRVMEMKQMYDFYETEEFKRDIRSGLRYEEAFSFTVVEETMKWCDCESEEQCKEFISSELIPKGISLGDFTKSILKIATISKELRALYELEYCNTQTEWLHKLTCIEELVLKYIATNQSLYV</sequence>
<dbReference type="GO" id="GO:0016787">
    <property type="term" value="F:hydrolase activity"/>
    <property type="evidence" value="ECO:0007669"/>
    <property type="project" value="UniProtKB-KW"/>
</dbReference>
<feature type="domain" description="Helicase ATP-binding" evidence="6">
    <location>
        <begin position="34"/>
        <end position="206"/>
    </location>
</feature>
<evidence type="ECO:0000256" key="4">
    <source>
        <dbReference type="ARBA" id="ARBA00022840"/>
    </source>
</evidence>
<dbReference type="GO" id="GO:0070478">
    <property type="term" value="P:nuclear-transcribed mRNA catabolic process, 3'-5' exonucleolytic nonsense-mediated decay"/>
    <property type="evidence" value="ECO:0007669"/>
    <property type="project" value="TreeGrafter"/>
</dbReference>
<dbReference type="Gene3D" id="1.10.3380.30">
    <property type="match status" value="1"/>
</dbReference>
<feature type="domain" description="Helicase C-terminal" evidence="7">
    <location>
        <begin position="288"/>
        <end position="484"/>
    </location>
</feature>
<dbReference type="SMART" id="SM00490">
    <property type="entry name" value="HELICc"/>
    <property type="match status" value="1"/>
</dbReference>
<evidence type="ECO:0000256" key="5">
    <source>
        <dbReference type="SAM" id="Coils"/>
    </source>
</evidence>
<keyword evidence="5" id="KW-0175">Coiled coil</keyword>
<organism evidence="8">
    <name type="scientific">viral metagenome</name>
    <dbReference type="NCBI Taxonomy" id="1070528"/>
    <lineage>
        <taxon>unclassified sequences</taxon>
        <taxon>metagenomes</taxon>
        <taxon>organismal metagenomes</taxon>
    </lineage>
</organism>
<dbReference type="InterPro" id="IPR001650">
    <property type="entry name" value="Helicase_C-like"/>
</dbReference>
<reference evidence="8" key="1">
    <citation type="journal article" date="2020" name="Nature">
        <title>Giant virus diversity and host interactions through global metagenomics.</title>
        <authorList>
            <person name="Schulz F."/>
            <person name="Roux S."/>
            <person name="Paez-Espino D."/>
            <person name="Jungbluth S."/>
            <person name="Walsh D.A."/>
            <person name="Denef V.J."/>
            <person name="McMahon K.D."/>
            <person name="Konstantinidis K.T."/>
            <person name="Eloe-Fadrosh E.A."/>
            <person name="Kyrpides N.C."/>
            <person name="Woyke T."/>
        </authorList>
    </citation>
    <scope>NUCLEOTIDE SEQUENCE</scope>
    <source>
        <strain evidence="8">GVMAG-M-3300021375-17</strain>
    </source>
</reference>
<keyword evidence="3" id="KW-0347">Helicase</keyword>
<proteinExistence type="predicted"/>
<protein>
    <recommendedName>
        <fullName evidence="9">Helicase</fullName>
    </recommendedName>
</protein>
<evidence type="ECO:0000256" key="2">
    <source>
        <dbReference type="ARBA" id="ARBA00022801"/>
    </source>
</evidence>
<dbReference type="InterPro" id="IPR014001">
    <property type="entry name" value="Helicase_ATP-bd"/>
</dbReference>
<dbReference type="EMBL" id="MN739455">
    <property type="protein sequence ID" value="QHT05499.1"/>
    <property type="molecule type" value="Genomic_DNA"/>
</dbReference>
<dbReference type="PANTHER" id="PTHR12131">
    <property type="entry name" value="ATP-DEPENDENT RNA AND DNA HELICASE"/>
    <property type="match status" value="1"/>
</dbReference>
<keyword evidence="2" id="KW-0378">Hydrolase</keyword>
<dbReference type="InterPro" id="IPR027417">
    <property type="entry name" value="P-loop_NTPase"/>
</dbReference>
<dbReference type="GO" id="GO:0055087">
    <property type="term" value="C:Ski complex"/>
    <property type="evidence" value="ECO:0007669"/>
    <property type="project" value="TreeGrafter"/>
</dbReference>
<dbReference type="CDD" id="cd18795">
    <property type="entry name" value="SF2_C_Ski2"/>
    <property type="match status" value="1"/>
</dbReference>
<feature type="coiled-coil region" evidence="5">
    <location>
        <begin position="516"/>
        <end position="543"/>
    </location>
</feature>
<dbReference type="PROSITE" id="PS51194">
    <property type="entry name" value="HELICASE_CTER"/>
    <property type="match status" value="1"/>
</dbReference>
<dbReference type="Pfam" id="PF00270">
    <property type="entry name" value="DEAD"/>
    <property type="match status" value="1"/>
</dbReference>
<keyword evidence="1" id="KW-0547">Nucleotide-binding</keyword>
<dbReference type="SMART" id="SM00487">
    <property type="entry name" value="DEXDc"/>
    <property type="match status" value="1"/>
</dbReference>
<accession>A0A6C0CP55</accession>